<gene>
    <name evidence="8" type="ORF">E7Z59_05325</name>
</gene>
<evidence type="ECO:0000256" key="3">
    <source>
        <dbReference type="ARBA" id="ARBA00023237"/>
    </source>
</evidence>
<dbReference type="OrthoDB" id="9768470at2"/>
<dbReference type="RefSeq" id="WP_136335240.1">
    <property type="nucleotide sequence ID" value="NZ_QXMP01000002.1"/>
</dbReference>
<protein>
    <submittedName>
        <fullName evidence="8">TonB-dependent receptor</fullName>
    </submittedName>
</protein>
<dbReference type="Gene3D" id="2.60.40.1120">
    <property type="entry name" value="Carboxypeptidase-like, regulatory domain"/>
    <property type="match status" value="1"/>
</dbReference>
<evidence type="ECO:0000313" key="9">
    <source>
        <dbReference type="Proteomes" id="UP000305939"/>
    </source>
</evidence>
<keyword evidence="2 4" id="KW-0472">Membrane</keyword>
<dbReference type="GO" id="GO:0009279">
    <property type="term" value="C:cell outer membrane"/>
    <property type="evidence" value="ECO:0007669"/>
    <property type="project" value="UniProtKB-SubCell"/>
</dbReference>
<dbReference type="InterPro" id="IPR008969">
    <property type="entry name" value="CarboxyPept-like_regulatory"/>
</dbReference>
<comment type="subcellular location">
    <subcellularLocation>
        <location evidence="1 4">Cell outer membrane</location>
    </subcellularLocation>
</comment>
<comment type="similarity">
    <text evidence="4">Belongs to the TonB-dependent receptor family.</text>
</comment>
<evidence type="ECO:0000259" key="6">
    <source>
        <dbReference type="Pfam" id="PF00593"/>
    </source>
</evidence>
<dbReference type="InterPro" id="IPR037066">
    <property type="entry name" value="Plug_dom_sf"/>
</dbReference>
<dbReference type="SUPFAM" id="SSF49464">
    <property type="entry name" value="Carboxypeptidase regulatory domain-like"/>
    <property type="match status" value="1"/>
</dbReference>
<keyword evidence="3" id="KW-0998">Cell outer membrane</keyword>
<evidence type="ECO:0000256" key="1">
    <source>
        <dbReference type="ARBA" id="ARBA00004442"/>
    </source>
</evidence>
<dbReference type="EMBL" id="SSMC01000001">
    <property type="protein sequence ID" value="THD69750.1"/>
    <property type="molecule type" value="Genomic_DNA"/>
</dbReference>
<proteinExistence type="inferred from homology"/>
<dbReference type="Gene3D" id="2.170.130.10">
    <property type="entry name" value="TonB-dependent receptor, plug domain"/>
    <property type="match status" value="1"/>
</dbReference>
<keyword evidence="9" id="KW-1185">Reference proteome</keyword>
<evidence type="ECO:0000313" key="8">
    <source>
        <dbReference type="EMBL" id="THD69750.1"/>
    </source>
</evidence>
<feature type="domain" description="TonB-dependent receptor-like beta-barrel" evidence="6">
    <location>
        <begin position="417"/>
        <end position="889"/>
    </location>
</feature>
<feature type="chain" id="PRO_5021007299" evidence="5">
    <location>
        <begin position="19"/>
        <end position="930"/>
    </location>
</feature>
<name>A0A4S3M4C5_9FLAO</name>
<accession>A0A4S3M4C5</accession>
<dbReference type="SUPFAM" id="SSF56935">
    <property type="entry name" value="Porins"/>
    <property type="match status" value="1"/>
</dbReference>
<dbReference type="PANTHER" id="PTHR40980:SF5">
    <property type="entry name" value="TONB-DEPENDENT RECEPTOR"/>
    <property type="match status" value="1"/>
</dbReference>
<keyword evidence="5" id="KW-0732">Signal</keyword>
<keyword evidence="4" id="KW-0798">TonB box</keyword>
<dbReference type="Gene3D" id="2.40.170.20">
    <property type="entry name" value="TonB-dependent receptor, beta-barrel domain"/>
    <property type="match status" value="1"/>
</dbReference>
<comment type="caution">
    <text evidence="8">The sequence shown here is derived from an EMBL/GenBank/DDBJ whole genome shotgun (WGS) entry which is preliminary data.</text>
</comment>
<dbReference type="InterPro" id="IPR000531">
    <property type="entry name" value="Beta-barrel_TonB"/>
</dbReference>
<dbReference type="AlphaFoldDB" id="A0A4S3M4C5"/>
<feature type="signal peptide" evidence="5">
    <location>
        <begin position="1"/>
        <end position="18"/>
    </location>
</feature>
<evidence type="ECO:0000256" key="4">
    <source>
        <dbReference type="RuleBase" id="RU003357"/>
    </source>
</evidence>
<dbReference type="InterPro" id="IPR036942">
    <property type="entry name" value="Beta-barrel_TonB_sf"/>
</dbReference>
<organism evidence="8 9">
    <name type="scientific">Robertkochia marina</name>
    <dbReference type="NCBI Taxonomy" id="1227945"/>
    <lineage>
        <taxon>Bacteria</taxon>
        <taxon>Pseudomonadati</taxon>
        <taxon>Bacteroidota</taxon>
        <taxon>Flavobacteriia</taxon>
        <taxon>Flavobacteriales</taxon>
        <taxon>Flavobacteriaceae</taxon>
        <taxon>Robertkochia</taxon>
    </lineage>
</organism>
<dbReference type="Pfam" id="PF07715">
    <property type="entry name" value="Plug"/>
    <property type="match status" value="1"/>
</dbReference>
<dbReference type="Proteomes" id="UP000305939">
    <property type="component" value="Unassembled WGS sequence"/>
</dbReference>
<dbReference type="Pfam" id="PF00593">
    <property type="entry name" value="TonB_dep_Rec_b-barrel"/>
    <property type="match status" value="1"/>
</dbReference>
<sequence>MRNLLTFIAIFCTAMTFAQDQNGSISGKILDKEMNEEPLPFANVQIAGSTQGTTTDFDGLFELTNVAPGTYTLVISFVGYETLELTDVVVEAGKVTEVNTSLGAGSVSLDEVVVTTTVRRDSETALLLDQKKAVEIKESIGAQQLTKIGVSDAATATTKISGVTSSEGSGDVFIRGLGDRYLSTTLNGLPIPSDDVDRKNIDLGLFPTRVIQNVGVSKTYSVENYADQASGTVDVSSRELVGDQEFSVRVRGGANTNVISDGVAGNFKVSPMQNETTLGFYNQNNLTFNNMLDQTWNTQETSAPFNGSVAVSAGKKIGEKLKLFFTGSQSISHQYREGIFKLYDQNFLDDSLNDVTEYRKNVTTSGLFDATYAFNYNNKIKFNTLLINTINDQVYEAGRDGTGLIFEETNPGEGFSQFIRDQNLKQTRLWVTQLSGSHPLFEKNQIDWAVGYNRVDADEPNRIRNEVNFMMDSVQLGRTGGFQQSKRLQKIGDDEYNARIKDVFTIKDEENTQISIALGGSFRYKERNFLSQVYGVEEAFLSAVTPTSIDDLSSVFVRNNFVNELLDFNIQPVDSYDADLQSIAAFTTFNLGINKWNFNLGVRYQDDDLKVAYDVGNVPGRIGENDKAYQNLYPSFNVKYSLSENSAIRFATSRTITLPEFKEIAPFEYVSPTGLITRGNPELEASTNYNYDLKWEYFPSSSQLLSLAAFYKEIENPINRVITRGASGIFSYFNTSDRAEVYGLEFESRIDLLKSEEELAGYDLGLNLNATRMWHTQDLREIRTEDGSRIIRTFRYKGKTETGLQGAADWILNSTLNFEAKSENPFTAALTANYSSDKIFSLGGAPLNQDLSETEYNDEIIEKGFVTLDLVLGKRLGDHWNVQFRGLNLLNPDIKRTQLVRPGNTGIESDKTVRSYTNGSVFSLGVQYTF</sequence>
<feature type="domain" description="TonB-dependent receptor plug" evidence="7">
    <location>
        <begin position="136"/>
        <end position="231"/>
    </location>
</feature>
<reference evidence="8 9" key="1">
    <citation type="submission" date="2019-04" db="EMBL/GenBank/DDBJ databases">
        <title>Draft genome sequence of Robertkochia marina CC-AMO-30D.</title>
        <authorList>
            <person name="Hameed A."/>
            <person name="Lin S.-Y."/>
            <person name="Shahina M."/>
            <person name="Lai W.-A."/>
            <person name="Young C.-C."/>
        </authorList>
    </citation>
    <scope>NUCLEOTIDE SEQUENCE [LARGE SCALE GENOMIC DNA]</scope>
    <source>
        <strain evidence="8 9">CC-AMO-30D</strain>
    </source>
</reference>
<evidence type="ECO:0000259" key="7">
    <source>
        <dbReference type="Pfam" id="PF07715"/>
    </source>
</evidence>
<dbReference type="PANTHER" id="PTHR40980">
    <property type="entry name" value="PLUG DOMAIN-CONTAINING PROTEIN"/>
    <property type="match status" value="1"/>
</dbReference>
<dbReference type="Pfam" id="PF13715">
    <property type="entry name" value="CarbopepD_reg_2"/>
    <property type="match status" value="1"/>
</dbReference>
<dbReference type="InterPro" id="IPR012910">
    <property type="entry name" value="Plug_dom"/>
</dbReference>
<keyword evidence="8" id="KW-0675">Receptor</keyword>
<evidence type="ECO:0000256" key="2">
    <source>
        <dbReference type="ARBA" id="ARBA00023136"/>
    </source>
</evidence>
<evidence type="ECO:0000256" key="5">
    <source>
        <dbReference type="SAM" id="SignalP"/>
    </source>
</evidence>